<reference evidence="1 2" key="1">
    <citation type="submission" date="2019-07" db="EMBL/GenBank/DDBJ databases">
        <title>Genomics analysis of Aphanomyces spp. identifies a new class of oomycete effector associated with host adaptation.</title>
        <authorList>
            <person name="Gaulin E."/>
        </authorList>
    </citation>
    <scope>NUCLEOTIDE SEQUENCE [LARGE SCALE GENOMIC DNA]</scope>
    <source>
        <strain evidence="1 2">ATCC 201684</strain>
    </source>
</reference>
<dbReference type="VEuPathDB" id="FungiDB:AeMF1_002825"/>
<dbReference type="PANTHER" id="PTHR46586:SF3">
    <property type="entry name" value="ANKYRIN REPEAT-CONTAINING PROTEIN"/>
    <property type="match status" value="1"/>
</dbReference>
<sequence>MMDALRTTLALPEIWSILSSFQCGTYREILPFRVVRDNPTRESQFDEWLAPLQIKLKDYYAEYGTTRLDQLVQRLPNMKNNVIFTAIAANDVPLLKTLHAKFDLFSCPRKILNIASKCGSLEVLIYLHELGHSGCTGMAMNLAAKHGHLSVVKFLHSYRTEGCNTGASECAAGGGHLDVLEWLHVNRTEGCDTRAMNRAAQNGHLKVIQWLHDKGYPCSGLALNLAVKNGHFSVVQWLHTHCNGACQSGRILPSVTDQMSVGLVEWLCANRNELDILGLLTSAIDHRRDDIAALLTTRFGISWSSEHTKAALQDGKLNSLQYFYRQNPGIFEVLDEDAITLSIHGENLELVQWLCGLFGLQFPLDVQKRVTTFKEKLLMRRLMKQSGLTAT</sequence>
<dbReference type="InterPro" id="IPR052050">
    <property type="entry name" value="SecEffector_AnkRepeat"/>
</dbReference>
<dbReference type="SUPFAM" id="SSF48403">
    <property type="entry name" value="Ankyrin repeat"/>
    <property type="match status" value="1"/>
</dbReference>
<comment type="caution">
    <text evidence="1">The sequence shown here is derived from an EMBL/GenBank/DDBJ whole genome shotgun (WGS) entry which is preliminary data.</text>
</comment>
<protein>
    <submittedName>
        <fullName evidence="1">Uncharacterized protein</fullName>
    </submittedName>
</protein>
<dbReference type="PANTHER" id="PTHR46586">
    <property type="entry name" value="ANKYRIN REPEAT-CONTAINING PROTEIN"/>
    <property type="match status" value="1"/>
</dbReference>
<dbReference type="InterPro" id="IPR036770">
    <property type="entry name" value="Ankyrin_rpt-contain_sf"/>
</dbReference>
<accession>A0A6G0XF53</accession>
<keyword evidence="2" id="KW-1185">Reference proteome</keyword>
<dbReference type="Proteomes" id="UP000481153">
    <property type="component" value="Unassembled WGS sequence"/>
</dbReference>
<dbReference type="InterPro" id="IPR002110">
    <property type="entry name" value="Ankyrin_rpt"/>
</dbReference>
<name>A0A6G0XF53_9STRA</name>
<evidence type="ECO:0000313" key="1">
    <source>
        <dbReference type="EMBL" id="KAF0738656.1"/>
    </source>
</evidence>
<proteinExistence type="predicted"/>
<organism evidence="1 2">
    <name type="scientific">Aphanomyces euteiches</name>
    <dbReference type="NCBI Taxonomy" id="100861"/>
    <lineage>
        <taxon>Eukaryota</taxon>
        <taxon>Sar</taxon>
        <taxon>Stramenopiles</taxon>
        <taxon>Oomycota</taxon>
        <taxon>Saprolegniomycetes</taxon>
        <taxon>Saprolegniales</taxon>
        <taxon>Verrucalvaceae</taxon>
        <taxon>Aphanomyces</taxon>
    </lineage>
</organism>
<dbReference type="Gene3D" id="1.25.40.20">
    <property type="entry name" value="Ankyrin repeat-containing domain"/>
    <property type="match status" value="1"/>
</dbReference>
<dbReference type="Pfam" id="PF13637">
    <property type="entry name" value="Ank_4"/>
    <property type="match status" value="1"/>
</dbReference>
<dbReference type="EMBL" id="VJMJ01000071">
    <property type="protein sequence ID" value="KAF0738656.1"/>
    <property type="molecule type" value="Genomic_DNA"/>
</dbReference>
<dbReference type="AlphaFoldDB" id="A0A6G0XF53"/>
<gene>
    <name evidence="1" type="ORF">Ae201684_005583</name>
</gene>
<evidence type="ECO:0000313" key="2">
    <source>
        <dbReference type="Proteomes" id="UP000481153"/>
    </source>
</evidence>